<evidence type="ECO:0000256" key="1">
    <source>
        <dbReference type="ARBA" id="ARBA00000385"/>
    </source>
</evidence>
<dbReference type="GO" id="GO:0031119">
    <property type="term" value="P:tRNA pseudouridine synthesis"/>
    <property type="evidence" value="ECO:0007669"/>
    <property type="project" value="UniProtKB-UniRule"/>
</dbReference>
<evidence type="ECO:0000313" key="6">
    <source>
        <dbReference type="EMBL" id="AZU05363.1"/>
    </source>
</evidence>
<dbReference type="Gene3D" id="3.30.2350.10">
    <property type="entry name" value="Pseudouridine synthase"/>
    <property type="match status" value="1"/>
</dbReference>
<dbReference type="GO" id="GO:0003723">
    <property type="term" value="F:RNA binding"/>
    <property type="evidence" value="ECO:0007669"/>
    <property type="project" value="InterPro"/>
</dbReference>
<dbReference type="GO" id="GO:1990481">
    <property type="term" value="P:mRNA pseudouridine synthesis"/>
    <property type="evidence" value="ECO:0007669"/>
    <property type="project" value="TreeGrafter"/>
</dbReference>
<evidence type="ECO:0000256" key="4">
    <source>
        <dbReference type="ARBA" id="ARBA00023235"/>
    </source>
</evidence>
<comment type="function">
    <text evidence="5">Responsible for synthesis of pseudouridine from uracil-55 in the psi GC loop of transfer RNAs.</text>
</comment>
<dbReference type="CDD" id="cd02573">
    <property type="entry name" value="PseudoU_synth_EcTruB"/>
    <property type="match status" value="1"/>
</dbReference>
<keyword evidence="4 5" id="KW-0413">Isomerase</keyword>
<dbReference type="NCBIfam" id="TIGR00431">
    <property type="entry name" value="TruB"/>
    <property type="match status" value="1"/>
</dbReference>
<dbReference type="Pfam" id="PF01509">
    <property type="entry name" value="TruB_N"/>
    <property type="match status" value="1"/>
</dbReference>
<proteinExistence type="inferred from homology"/>
<dbReference type="EMBL" id="CP018911">
    <property type="protein sequence ID" value="AZU05363.1"/>
    <property type="molecule type" value="Genomic_DNA"/>
</dbReference>
<keyword evidence="3 5" id="KW-0819">tRNA processing</keyword>
<dbReference type="KEGG" id="gak:X907_2855"/>
<dbReference type="InterPro" id="IPR014780">
    <property type="entry name" value="tRNA_psdUridine_synth_TruB"/>
</dbReference>
<accession>A0A3T0EDM5</accession>
<organism evidence="6 7">
    <name type="scientific">Glycocaulis alkaliphilus</name>
    <dbReference type="NCBI Taxonomy" id="1434191"/>
    <lineage>
        <taxon>Bacteria</taxon>
        <taxon>Pseudomonadati</taxon>
        <taxon>Pseudomonadota</taxon>
        <taxon>Alphaproteobacteria</taxon>
        <taxon>Maricaulales</taxon>
        <taxon>Maricaulaceae</taxon>
        <taxon>Glycocaulis</taxon>
    </lineage>
</organism>
<dbReference type="InterPro" id="IPR020103">
    <property type="entry name" value="PsdUridine_synth_cat_dom_sf"/>
</dbReference>
<comment type="catalytic activity">
    <reaction evidence="1 5">
        <text>uridine(55) in tRNA = pseudouridine(55) in tRNA</text>
        <dbReference type="Rhea" id="RHEA:42532"/>
        <dbReference type="Rhea" id="RHEA-COMP:10101"/>
        <dbReference type="Rhea" id="RHEA-COMP:10102"/>
        <dbReference type="ChEBI" id="CHEBI:65314"/>
        <dbReference type="ChEBI" id="CHEBI:65315"/>
        <dbReference type="EC" id="5.4.99.25"/>
    </reaction>
</comment>
<dbReference type="GO" id="GO:0160148">
    <property type="term" value="F:tRNA pseudouridine(55) synthase activity"/>
    <property type="evidence" value="ECO:0007669"/>
    <property type="project" value="UniProtKB-EC"/>
</dbReference>
<protein>
    <recommendedName>
        <fullName evidence="5">tRNA pseudouridine synthase B</fullName>
        <ecNumber evidence="5">5.4.99.25</ecNumber>
    </recommendedName>
    <alternativeName>
        <fullName evidence="5">tRNA pseudouridine(55) synthase</fullName>
        <shortName evidence="5">Psi55 synthase</shortName>
    </alternativeName>
    <alternativeName>
        <fullName evidence="5">tRNA pseudouridylate synthase</fullName>
    </alternativeName>
    <alternativeName>
        <fullName evidence="5">tRNA-uridine isomerase</fullName>
    </alternativeName>
</protein>
<name>A0A3T0EDM5_9PROT</name>
<dbReference type="OrthoDB" id="9802309at2"/>
<dbReference type="HAMAP" id="MF_01080">
    <property type="entry name" value="TruB_bact"/>
    <property type="match status" value="1"/>
</dbReference>
<dbReference type="RefSeq" id="WP_127569083.1">
    <property type="nucleotide sequence ID" value="NZ_BMFB01000004.1"/>
</dbReference>
<sequence>MARRKKGDPVDGWVLLDKPAEMTSTQAVSAVRRIFDARKAGHAGTLDPLATGLLPIALGEATKTVPFAQDGMKTYRFTIRWGVSTDTLDAEGEETAKSDVRPARAAIEAVLPRFVGQIDQIPPAFSAIRVDGARAYDLARAGEIVELEARTVRIDEVSLLDTPTADLAVLEMHCGKGTYVRSLVRDIAAALGVEGHVAALRRVAVGPFDIADAITLADLDALKAEGREAQALEPVHAAASDLPVLDITPDQVAYLRQGRAIVVPPRRVEALRALRCERMIGDRDCSRSVLAMDGDEPVAIGDLQAGKLSPWRVFVPSGA</sequence>
<dbReference type="Pfam" id="PF16198">
    <property type="entry name" value="TruB_C_2"/>
    <property type="match status" value="1"/>
</dbReference>
<dbReference type="InterPro" id="IPR002501">
    <property type="entry name" value="PsdUridine_synth_N"/>
</dbReference>
<dbReference type="PANTHER" id="PTHR13767">
    <property type="entry name" value="TRNA-PSEUDOURIDINE SYNTHASE"/>
    <property type="match status" value="1"/>
</dbReference>
<dbReference type="SUPFAM" id="SSF55120">
    <property type="entry name" value="Pseudouridine synthase"/>
    <property type="match status" value="1"/>
</dbReference>
<dbReference type="Proteomes" id="UP000286954">
    <property type="component" value="Chromosome"/>
</dbReference>
<gene>
    <name evidence="5" type="primary">truB</name>
    <name evidence="6" type="ORF">X907_2855</name>
</gene>
<evidence type="ECO:0000313" key="7">
    <source>
        <dbReference type="Proteomes" id="UP000286954"/>
    </source>
</evidence>
<evidence type="ECO:0000256" key="3">
    <source>
        <dbReference type="ARBA" id="ARBA00022694"/>
    </source>
</evidence>
<dbReference type="PANTHER" id="PTHR13767:SF2">
    <property type="entry name" value="PSEUDOURIDYLATE SYNTHASE TRUB1"/>
    <property type="match status" value="1"/>
</dbReference>
<keyword evidence="7" id="KW-1185">Reference proteome</keyword>
<feature type="active site" description="Nucleophile" evidence="5">
    <location>
        <position position="47"/>
    </location>
</feature>
<comment type="similarity">
    <text evidence="2 5">Belongs to the pseudouridine synthase TruB family. Type 1 subfamily.</text>
</comment>
<dbReference type="EC" id="5.4.99.25" evidence="5"/>
<evidence type="ECO:0000256" key="5">
    <source>
        <dbReference type="HAMAP-Rule" id="MF_01080"/>
    </source>
</evidence>
<dbReference type="AlphaFoldDB" id="A0A3T0EDM5"/>
<dbReference type="InterPro" id="IPR032819">
    <property type="entry name" value="TruB_C"/>
</dbReference>
<reference evidence="6 7" key="1">
    <citation type="submission" date="2016-12" db="EMBL/GenBank/DDBJ databases">
        <title>The genome of dimorphic prosthecate Glycocaulis alkaliphilus 6b-8t, isolated from crude oil dictates its adaptability in petroleum environments.</title>
        <authorList>
            <person name="Wu X.-L."/>
            <person name="Geng S."/>
        </authorList>
    </citation>
    <scope>NUCLEOTIDE SEQUENCE [LARGE SCALE GENOMIC DNA]</scope>
    <source>
        <strain evidence="6 7">6B-8</strain>
    </source>
</reference>
<evidence type="ECO:0000256" key="2">
    <source>
        <dbReference type="ARBA" id="ARBA00005642"/>
    </source>
</evidence>